<keyword evidence="2" id="KW-0255">Endonuclease</keyword>
<accession>A0A540R3T9</accession>
<dbReference type="RefSeq" id="WP_141629313.1">
    <property type="nucleotide sequence ID" value="NZ_VHIR01000045.1"/>
</dbReference>
<dbReference type="GO" id="GO:0003676">
    <property type="term" value="F:nucleic acid binding"/>
    <property type="evidence" value="ECO:0007669"/>
    <property type="project" value="InterPro"/>
</dbReference>
<dbReference type="CDD" id="cd00085">
    <property type="entry name" value="HNHc"/>
    <property type="match status" value="1"/>
</dbReference>
<feature type="domain" description="HNH nuclease" evidence="1">
    <location>
        <begin position="247"/>
        <end position="298"/>
    </location>
</feature>
<keyword evidence="2" id="KW-0378">Hydrolase</keyword>
<dbReference type="InterPro" id="IPR003615">
    <property type="entry name" value="HNH_nuc"/>
</dbReference>
<dbReference type="AlphaFoldDB" id="A0A540R3T9"/>
<gene>
    <name evidence="2" type="ORF">EJK80_12915</name>
</gene>
<evidence type="ECO:0000313" key="3">
    <source>
        <dbReference type="Proteomes" id="UP000318080"/>
    </source>
</evidence>
<dbReference type="Gene3D" id="1.10.30.50">
    <property type="match status" value="1"/>
</dbReference>
<evidence type="ECO:0000259" key="1">
    <source>
        <dbReference type="SMART" id="SM00507"/>
    </source>
</evidence>
<dbReference type="EMBL" id="VHIR01000045">
    <property type="protein sequence ID" value="TQE42390.1"/>
    <property type="molecule type" value="Genomic_DNA"/>
</dbReference>
<keyword evidence="3" id="KW-1185">Reference proteome</keyword>
<dbReference type="STRING" id="1686286.GCA_900092335_01019"/>
<feature type="non-terminal residue" evidence="2">
    <location>
        <position position="298"/>
    </location>
</feature>
<dbReference type="GO" id="GO:0004519">
    <property type="term" value="F:endonuclease activity"/>
    <property type="evidence" value="ECO:0007669"/>
    <property type="project" value="UniProtKB-KW"/>
</dbReference>
<dbReference type="GO" id="GO:0008270">
    <property type="term" value="F:zinc ion binding"/>
    <property type="evidence" value="ECO:0007669"/>
    <property type="project" value="InterPro"/>
</dbReference>
<dbReference type="Pfam" id="PF01844">
    <property type="entry name" value="HNH"/>
    <property type="match status" value="1"/>
</dbReference>
<sequence length="298" mass="33352">MTTSLIDDYKRHNVDSLKSVRGMTRTQLWDAGINNIDASLFLRLAKVYWESGHARIDEARAAARARNHGLRVLEKIENLAQKSDRPNDLRVILCGTLEGELEKVAAKHITKPTPVNEASVAFGKDGRNRLIVRSDEGWLMDFINSLPGVDDGGLEAVYEGLKQHARGKMGLAAPRKMLHIIVPLPVMAQLIQGNTEDIKVRALDGTWRTGEEIMAELLEGIGLATFVNARNEPVKQYRLQRYFSAAQKELAAAVQHVCQDPECHRPFNLLQADHLVAWSKGGETNIDNILMLCEYHNM</sequence>
<protein>
    <submittedName>
        <fullName evidence="2">HNH endonuclease</fullName>
    </submittedName>
</protein>
<keyword evidence="2" id="KW-0540">Nuclease</keyword>
<organism evidence="2 3">
    <name type="scientific">Corynebacterium phoceense</name>
    <dbReference type="NCBI Taxonomy" id="1686286"/>
    <lineage>
        <taxon>Bacteria</taxon>
        <taxon>Bacillati</taxon>
        <taxon>Actinomycetota</taxon>
        <taxon>Actinomycetes</taxon>
        <taxon>Mycobacteriales</taxon>
        <taxon>Corynebacteriaceae</taxon>
        <taxon>Corynebacterium</taxon>
    </lineage>
</organism>
<name>A0A540R3T9_9CORY</name>
<proteinExistence type="predicted"/>
<dbReference type="Proteomes" id="UP000318080">
    <property type="component" value="Unassembled WGS sequence"/>
</dbReference>
<dbReference type="SMART" id="SM00507">
    <property type="entry name" value="HNHc"/>
    <property type="match status" value="1"/>
</dbReference>
<comment type="caution">
    <text evidence="2">The sequence shown here is derived from an EMBL/GenBank/DDBJ whole genome shotgun (WGS) entry which is preliminary data.</text>
</comment>
<reference evidence="2 3" key="1">
    <citation type="submission" date="2019-06" db="EMBL/GenBank/DDBJ databases">
        <title>Draft genome of C. phoceense Strain 272.</title>
        <authorList>
            <person name="Pacheco L.G.C."/>
            <person name="Barberis C.M."/>
            <person name="Almuzara M.N."/>
            <person name="Traglia G.M."/>
            <person name="Santos C.S."/>
            <person name="Rocha D.J.P.G."/>
            <person name="Aguiar E.R.G.R."/>
            <person name="Vay C.A."/>
        </authorList>
    </citation>
    <scope>NUCLEOTIDE SEQUENCE [LARGE SCALE GENOMIC DNA]</scope>
    <source>
        <strain evidence="2 3">272</strain>
    </source>
</reference>
<dbReference type="InterPro" id="IPR002711">
    <property type="entry name" value="HNH"/>
</dbReference>
<evidence type="ECO:0000313" key="2">
    <source>
        <dbReference type="EMBL" id="TQE42390.1"/>
    </source>
</evidence>